<dbReference type="Proteomes" id="UP001409291">
    <property type="component" value="Unassembled WGS sequence"/>
</dbReference>
<dbReference type="SUPFAM" id="SSF75169">
    <property type="entry name" value="DsrEFH-like"/>
    <property type="match status" value="1"/>
</dbReference>
<keyword evidence="1" id="KW-0732">Signal</keyword>
<gene>
    <name evidence="2" type="ORF">ABE541_07140</name>
</gene>
<dbReference type="Gene3D" id="3.40.1260.10">
    <property type="entry name" value="DsrEFH-like"/>
    <property type="match status" value="1"/>
</dbReference>
<evidence type="ECO:0000313" key="2">
    <source>
        <dbReference type="EMBL" id="MEN5377031.1"/>
    </source>
</evidence>
<sequence>MNKTIMIMILAICSMGKLVAQTQEEALVKNASFQGAVAEKKSYHAIYQLDSNDPKTIEKAIRNINNVLDDPRLKGKLTLELIAFSGGTEAFLKSTSKYEEQFKKLIARGVQVAQCTNSLKERNLTKEQLFDFIGYVPSGNGELVIRAHQGWTIVKP</sequence>
<organism evidence="2 3">
    <name type="scientific">Sphingobacterium kitahiroshimense</name>
    <dbReference type="NCBI Taxonomy" id="470446"/>
    <lineage>
        <taxon>Bacteria</taxon>
        <taxon>Pseudomonadati</taxon>
        <taxon>Bacteroidota</taxon>
        <taxon>Sphingobacteriia</taxon>
        <taxon>Sphingobacteriales</taxon>
        <taxon>Sphingobacteriaceae</taxon>
        <taxon>Sphingobacterium</taxon>
    </lineage>
</organism>
<proteinExistence type="predicted"/>
<accession>A0ABV0BQH9</accession>
<comment type="caution">
    <text evidence="2">The sequence shown here is derived from an EMBL/GenBank/DDBJ whole genome shotgun (WGS) entry which is preliminary data.</text>
</comment>
<keyword evidence="3" id="KW-1185">Reference proteome</keyword>
<dbReference type="InterPro" id="IPR027396">
    <property type="entry name" value="DsrEFH-like"/>
</dbReference>
<dbReference type="Pfam" id="PF02635">
    <property type="entry name" value="DsrE"/>
    <property type="match status" value="1"/>
</dbReference>
<dbReference type="EMBL" id="JBDJNQ010000002">
    <property type="protein sequence ID" value="MEN5377031.1"/>
    <property type="molecule type" value="Genomic_DNA"/>
</dbReference>
<dbReference type="RefSeq" id="WP_346581014.1">
    <property type="nucleotide sequence ID" value="NZ_JBDJLH010000003.1"/>
</dbReference>
<name>A0ABV0BQH9_9SPHI</name>
<dbReference type="InterPro" id="IPR003787">
    <property type="entry name" value="Sulphur_relay_DsrE/F-like"/>
</dbReference>
<dbReference type="PANTHER" id="PTHR37691">
    <property type="entry name" value="BLR3518 PROTEIN"/>
    <property type="match status" value="1"/>
</dbReference>
<evidence type="ECO:0000256" key="1">
    <source>
        <dbReference type="SAM" id="SignalP"/>
    </source>
</evidence>
<dbReference type="PANTHER" id="PTHR37691:SF1">
    <property type="entry name" value="BLR3518 PROTEIN"/>
    <property type="match status" value="1"/>
</dbReference>
<feature type="chain" id="PRO_5046121414" evidence="1">
    <location>
        <begin position="21"/>
        <end position="156"/>
    </location>
</feature>
<reference evidence="2 3" key="1">
    <citation type="submission" date="2024-04" db="EMBL/GenBank/DDBJ databases">
        <title>WGS of bacteria from Torrens River.</title>
        <authorList>
            <person name="Wyrsch E.R."/>
            <person name="Drigo B."/>
        </authorList>
    </citation>
    <scope>NUCLEOTIDE SEQUENCE [LARGE SCALE GENOMIC DNA]</scope>
    <source>
        <strain evidence="2 3">TWI391</strain>
    </source>
</reference>
<evidence type="ECO:0000313" key="3">
    <source>
        <dbReference type="Proteomes" id="UP001409291"/>
    </source>
</evidence>
<feature type="signal peptide" evidence="1">
    <location>
        <begin position="1"/>
        <end position="20"/>
    </location>
</feature>
<protein>
    <submittedName>
        <fullName evidence="2">DsrE family protein</fullName>
    </submittedName>
</protein>